<organism evidence="2 3">
    <name type="scientific">Denitratisoma oestradiolicum</name>
    <dbReference type="NCBI Taxonomy" id="311182"/>
    <lineage>
        <taxon>Bacteria</taxon>
        <taxon>Pseudomonadati</taxon>
        <taxon>Pseudomonadota</taxon>
        <taxon>Betaproteobacteria</taxon>
        <taxon>Nitrosomonadales</taxon>
        <taxon>Sterolibacteriaceae</taxon>
        <taxon>Denitratisoma</taxon>
    </lineage>
</organism>
<accession>A0A6S6XZ78</accession>
<dbReference type="Proteomes" id="UP000515733">
    <property type="component" value="Chromosome"/>
</dbReference>
<dbReference type="Gene3D" id="3.40.50.720">
    <property type="entry name" value="NAD(P)-binding Rossmann-like Domain"/>
    <property type="match status" value="1"/>
</dbReference>
<protein>
    <submittedName>
        <fullName evidence="2">3-beta-hydroxysteroid dehydrogenase</fullName>
        <ecNumber evidence="2">1.1.1.51</ecNumber>
    </submittedName>
</protein>
<dbReference type="OrthoDB" id="9790266at2"/>
<evidence type="ECO:0000313" key="3">
    <source>
        <dbReference type="Proteomes" id="UP000515733"/>
    </source>
</evidence>
<dbReference type="PANTHER" id="PTHR42820:SF1">
    <property type="entry name" value="SHORT-CHAIN DEHYDROGENASE_REDUCTASE FAMILY PROTEIN"/>
    <property type="match status" value="1"/>
</dbReference>
<dbReference type="InterPro" id="IPR002347">
    <property type="entry name" value="SDR_fam"/>
</dbReference>
<dbReference type="EC" id="1.1.1.51" evidence="2"/>
<dbReference type="Pfam" id="PF13561">
    <property type="entry name" value="adh_short_C2"/>
    <property type="match status" value="1"/>
</dbReference>
<dbReference type="PRINTS" id="PR00081">
    <property type="entry name" value="GDHRDH"/>
</dbReference>
<dbReference type="RefSeq" id="WP_145770799.1">
    <property type="nucleotide sequence ID" value="NZ_LR778301.1"/>
</dbReference>
<dbReference type="InterPro" id="IPR036291">
    <property type="entry name" value="NAD(P)-bd_dom_sf"/>
</dbReference>
<gene>
    <name evidence="2" type="ORF">DENOEST_3109</name>
</gene>
<reference evidence="2 3" key="1">
    <citation type="submission" date="2020-03" db="EMBL/GenBank/DDBJ databases">
        <authorList>
            <consortium name="Genoscope - CEA"/>
            <person name="William W."/>
        </authorList>
    </citation>
    <scope>NUCLEOTIDE SEQUENCE [LARGE SCALE GENOMIC DNA]</scope>
    <source>
        <strain evidence="3">DSM 16959</strain>
    </source>
</reference>
<proteinExistence type="inferred from homology"/>
<dbReference type="AlphaFoldDB" id="A0A6S6XZ78"/>
<dbReference type="GO" id="GO:0016491">
    <property type="term" value="F:oxidoreductase activity"/>
    <property type="evidence" value="ECO:0007669"/>
    <property type="project" value="UniProtKB-KW"/>
</dbReference>
<sequence length="257" mass="27555">MSQEKKGRLAGKVTLITGGASGVGREDALLFAGEGARVVITDVNEEDGRALAGEIGDNALFLRHDITREDDWQRVMAATVEHFGRLDVLVNNAGILMPSALEDTSLELWRKIQTVNVEGYFLGCKHAVREMKKTGGGSIVNMSSLAGLAGMAMFPAYCASKHAVVGLSRSVAAYCKTKGYNIRSNTVHPDGINTPMVAAMVNHMDLLSQVTSRNPDMPRSTDPINIANVVLFLASDESQFVNGAELRVDNAFLSSGD</sequence>
<dbReference type="FunFam" id="3.40.50.720:FF:000084">
    <property type="entry name" value="Short-chain dehydrogenase reductase"/>
    <property type="match status" value="1"/>
</dbReference>
<name>A0A6S6XZ78_9PROT</name>
<dbReference type="PROSITE" id="PS00061">
    <property type="entry name" value="ADH_SHORT"/>
    <property type="match status" value="1"/>
</dbReference>
<dbReference type="SUPFAM" id="SSF51735">
    <property type="entry name" value="NAD(P)-binding Rossmann-fold domains"/>
    <property type="match status" value="1"/>
</dbReference>
<dbReference type="PANTHER" id="PTHR42820">
    <property type="entry name" value="SHORT-CHAIN DEHYDROGENASE REDUCTASE"/>
    <property type="match status" value="1"/>
</dbReference>
<dbReference type="InterPro" id="IPR020904">
    <property type="entry name" value="Sc_DH/Rdtase_CS"/>
</dbReference>
<dbReference type="KEGG" id="doe:DENOEST_3109"/>
<dbReference type="EMBL" id="LR778301">
    <property type="protein sequence ID" value="CAB1370263.1"/>
    <property type="molecule type" value="Genomic_DNA"/>
</dbReference>
<dbReference type="PRINTS" id="PR00080">
    <property type="entry name" value="SDRFAMILY"/>
</dbReference>
<evidence type="ECO:0000313" key="2">
    <source>
        <dbReference type="EMBL" id="CAB1370263.1"/>
    </source>
</evidence>
<evidence type="ECO:0000256" key="1">
    <source>
        <dbReference type="ARBA" id="ARBA00006484"/>
    </source>
</evidence>
<keyword evidence="3" id="KW-1185">Reference proteome</keyword>
<comment type="similarity">
    <text evidence="1">Belongs to the short-chain dehydrogenases/reductases (SDR) family.</text>
</comment>
<keyword evidence="2" id="KW-0560">Oxidoreductase</keyword>